<evidence type="ECO:0000313" key="5">
    <source>
        <dbReference type="Proteomes" id="UP000324233"/>
    </source>
</evidence>
<dbReference type="AlphaFoldDB" id="A0A5B9VZR2"/>
<feature type="domain" description="P-type ATPase A" evidence="3">
    <location>
        <begin position="146"/>
        <end position="233"/>
    </location>
</feature>
<dbReference type="Gene3D" id="3.40.1110.10">
    <property type="entry name" value="Calcium-transporting ATPase, cytoplasmic domain N"/>
    <property type="match status" value="1"/>
</dbReference>
<sequence length="653" mass="68829">MVTDARIADTKTPARVGHGQTGAPSPARETIRPVPGEPPPVSFATANAAVALAVVADLVFPPAWPAAAATLVGMNLRAFGSATRQLREGRLELPALYSSIAGLTLVTGQFIPWASMSWAMRFWKRGYRAEFVHARDRLLADLAQRPPLARVRTADGAVIEKPAEDLRPGETILLGGGDIVPMDGRVVSGGGLLDDRAIRGGRGYRPGRAEDDIPAGSRIVRGSFVVEMRPGTDTRAAALARIAIGALAHAPGERTPTHKGESFASRAVVPSLAAAGVGLMVGGAPMALATLRADYASGPGLSYPLELARALGRCSRRGIVVRDPDALDLFATADVLLIEDRPPLYAPEVEVAAVRIFPGHDEAGVLRYAASALLDLDDDRAPALRAACRERKISLLRGVSIEHGTDLTLSHSGRLIKVGNLGREQAARAGASSLHHDRDTLMVGIDGQIAGLVEFRHSTNPRSRADLAALRSSSSQPLAIGLISGSAEREAKSRAAALGADFHRGETSPADLARLIGRCRARGLKTAFVGECLASPEAARAADLAISLDGEGLEQAEKNPARIIMLRPDLAGLAHLAEAAREYRRHIRAAETTAVIPNLACAAGALLLGFSSLTNVAITNLGTFATYARTTRNLRGAQDERESDRRSPARGSR</sequence>
<dbReference type="InterPro" id="IPR023214">
    <property type="entry name" value="HAD_sf"/>
</dbReference>
<evidence type="ECO:0000313" key="4">
    <source>
        <dbReference type="EMBL" id="QEH33170.1"/>
    </source>
</evidence>
<dbReference type="EMBL" id="CP042997">
    <property type="protein sequence ID" value="QEH33170.1"/>
    <property type="molecule type" value="Genomic_DNA"/>
</dbReference>
<dbReference type="InterPro" id="IPR059000">
    <property type="entry name" value="ATPase_P-type_domA"/>
</dbReference>
<dbReference type="Gene3D" id="3.40.50.1000">
    <property type="entry name" value="HAD superfamily/HAD-like"/>
    <property type="match status" value="1"/>
</dbReference>
<proteinExistence type="inferred from homology"/>
<gene>
    <name evidence="4" type="primary">actP_1</name>
    <name evidence="4" type="ORF">OJF2_16670</name>
</gene>
<dbReference type="InterPro" id="IPR023299">
    <property type="entry name" value="ATPase_P-typ_cyto_dom_N"/>
</dbReference>
<feature type="compositionally biased region" description="Basic and acidic residues" evidence="2">
    <location>
        <begin position="637"/>
        <end position="647"/>
    </location>
</feature>
<dbReference type="GO" id="GO:0016020">
    <property type="term" value="C:membrane"/>
    <property type="evidence" value="ECO:0007669"/>
    <property type="project" value="TreeGrafter"/>
</dbReference>
<dbReference type="SUPFAM" id="SSF81653">
    <property type="entry name" value="Calcium ATPase, transduction domain A"/>
    <property type="match status" value="1"/>
</dbReference>
<dbReference type="Proteomes" id="UP000324233">
    <property type="component" value="Chromosome"/>
</dbReference>
<dbReference type="PANTHER" id="PTHR48085">
    <property type="entry name" value="CADMIUM/ZINC-TRANSPORTING ATPASE HMA2-RELATED"/>
    <property type="match status" value="1"/>
</dbReference>
<reference evidence="4 5" key="1">
    <citation type="submission" date="2019-08" db="EMBL/GenBank/DDBJ databases">
        <title>Deep-cultivation of Planctomycetes and their phenomic and genomic characterization uncovers novel biology.</title>
        <authorList>
            <person name="Wiegand S."/>
            <person name="Jogler M."/>
            <person name="Boedeker C."/>
            <person name="Pinto D."/>
            <person name="Vollmers J."/>
            <person name="Rivas-Marin E."/>
            <person name="Kohn T."/>
            <person name="Peeters S.H."/>
            <person name="Heuer A."/>
            <person name="Rast P."/>
            <person name="Oberbeckmann S."/>
            <person name="Bunk B."/>
            <person name="Jeske O."/>
            <person name="Meyerdierks A."/>
            <person name="Storesund J.E."/>
            <person name="Kallscheuer N."/>
            <person name="Luecker S."/>
            <person name="Lage O.M."/>
            <person name="Pohl T."/>
            <person name="Merkel B.J."/>
            <person name="Hornburger P."/>
            <person name="Mueller R.-W."/>
            <person name="Bruemmer F."/>
            <person name="Labrenz M."/>
            <person name="Spormann A.M."/>
            <person name="Op den Camp H."/>
            <person name="Overmann J."/>
            <person name="Amann R."/>
            <person name="Jetten M.S.M."/>
            <person name="Mascher T."/>
            <person name="Medema M.H."/>
            <person name="Devos D.P."/>
            <person name="Kaster A.-K."/>
            <person name="Ovreas L."/>
            <person name="Rohde M."/>
            <person name="Galperin M.Y."/>
            <person name="Jogler C."/>
        </authorList>
    </citation>
    <scope>NUCLEOTIDE SEQUENCE [LARGE SCALE GENOMIC DNA]</scope>
    <source>
        <strain evidence="4 5">OJF2</strain>
    </source>
</reference>
<dbReference type="RefSeq" id="WP_148592868.1">
    <property type="nucleotide sequence ID" value="NZ_CP042997.1"/>
</dbReference>
<dbReference type="PANTHER" id="PTHR48085:SF5">
    <property type="entry name" value="CADMIUM_ZINC-TRANSPORTING ATPASE HMA4-RELATED"/>
    <property type="match status" value="1"/>
</dbReference>
<dbReference type="Pfam" id="PF00122">
    <property type="entry name" value="E1-E2_ATPase"/>
    <property type="match status" value="1"/>
</dbReference>
<dbReference type="Gene3D" id="2.70.150.10">
    <property type="entry name" value="Calcium-transporting ATPase, cytoplasmic transduction domain A"/>
    <property type="match status" value="1"/>
</dbReference>
<evidence type="ECO:0000256" key="1">
    <source>
        <dbReference type="ARBA" id="ARBA00006024"/>
    </source>
</evidence>
<dbReference type="SUPFAM" id="SSF56784">
    <property type="entry name" value="HAD-like"/>
    <property type="match status" value="1"/>
</dbReference>
<comment type="similarity">
    <text evidence="1">Belongs to the cation transport ATPase (P-type) (TC 3.A.3) family. Type IB subfamily.</text>
</comment>
<accession>A0A5B9VZR2</accession>
<dbReference type="OrthoDB" id="499468at2"/>
<evidence type="ECO:0000256" key="2">
    <source>
        <dbReference type="SAM" id="MobiDB-lite"/>
    </source>
</evidence>
<name>A0A5B9VZR2_9BACT</name>
<feature type="region of interest" description="Disordered" evidence="2">
    <location>
        <begin position="1"/>
        <end position="37"/>
    </location>
</feature>
<dbReference type="KEGG" id="agv:OJF2_16670"/>
<keyword evidence="5" id="KW-1185">Reference proteome</keyword>
<dbReference type="GO" id="GO:0000166">
    <property type="term" value="F:nucleotide binding"/>
    <property type="evidence" value="ECO:0007669"/>
    <property type="project" value="InterPro"/>
</dbReference>
<feature type="region of interest" description="Disordered" evidence="2">
    <location>
        <begin position="634"/>
        <end position="653"/>
    </location>
</feature>
<evidence type="ECO:0000259" key="3">
    <source>
        <dbReference type="Pfam" id="PF00122"/>
    </source>
</evidence>
<dbReference type="InterPro" id="IPR051014">
    <property type="entry name" value="Cation_Transport_ATPase_IB"/>
</dbReference>
<dbReference type="InterPro" id="IPR036412">
    <property type="entry name" value="HAD-like_sf"/>
</dbReference>
<organism evidence="4 5">
    <name type="scientific">Aquisphaera giovannonii</name>
    <dbReference type="NCBI Taxonomy" id="406548"/>
    <lineage>
        <taxon>Bacteria</taxon>
        <taxon>Pseudomonadati</taxon>
        <taxon>Planctomycetota</taxon>
        <taxon>Planctomycetia</taxon>
        <taxon>Isosphaerales</taxon>
        <taxon>Isosphaeraceae</taxon>
        <taxon>Aquisphaera</taxon>
    </lineage>
</organism>
<protein>
    <submittedName>
        <fullName evidence="4">Copper-transporting P-type ATPase</fullName>
    </submittedName>
</protein>
<dbReference type="InterPro" id="IPR008250">
    <property type="entry name" value="ATPase_P-typ_transduc_dom_A_sf"/>
</dbReference>
<dbReference type="GO" id="GO:0015086">
    <property type="term" value="F:cadmium ion transmembrane transporter activity"/>
    <property type="evidence" value="ECO:0007669"/>
    <property type="project" value="TreeGrafter"/>
</dbReference>